<evidence type="ECO:0000313" key="2">
    <source>
        <dbReference type="EMBL" id="PIR96119.1"/>
    </source>
</evidence>
<sequence length="176" mass="19210">MLVVSLFGHLSDTHYTHDVLWLGGYPEIPFHLPRLWLDITGAGLFAGLISWISGMKKSQFRFEADPYPWIIGGVLAATLTIYFFGLLVLPLMLLPLTVTLSVLSAKELRGNSQRNLGECGKAARMLDSAITGAAMVAGLRYGLFLGFILGTVTWALNQALRSSLEGENQGEVQTVQ</sequence>
<keyword evidence="1" id="KW-0812">Transmembrane</keyword>
<feature type="transmembrane region" description="Helical" evidence="1">
    <location>
        <begin position="133"/>
        <end position="156"/>
    </location>
</feature>
<reference evidence="3" key="1">
    <citation type="submission" date="2017-09" db="EMBL/GenBank/DDBJ databases">
        <title>Depth-based differentiation of microbial function through sediment-hosted aquifers and enrichment of novel symbionts in the deep terrestrial subsurface.</title>
        <authorList>
            <person name="Probst A.J."/>
            <person name="Ladd B."/>
            <person name="Jarett J.K."/>
            <person name="Geller-Mcgrath D.E."/>
            <person name="Sieber C.M.K."/>
            <person name="Emerson J.B."/>
            <person name="Anantharaman K."/>
            <person name="Thomas B.C."/>
            <person name="Malmstrom R."/>
            <person name="Stieglmeier M."/>
            <person name="Klingl A."/>
            <person name="Woyke T."/>
            <person name="Ryan C.M."/>
            <person name="Banfield J.F."/>
        </authorList>
    </citation>
    <scope>NUCLEOTIDE SEQUENCE [LARGE SCALE GENOMIC DNA]</scope>
</reference>
<evidence type="ECO:0000313" key="3">
    <source>
        <dbReference type="Proteomes" id="UP000230922"/>
    </source>
</evidence>
<feature type="transmembrane region" description="Helical" evidence="1">
    <location>
        <begin position="35"/>
        <end position="55"/>
    </location>
</feature>
<comment type="caution">
    <text evidence="2">The sequence shown here is derived from an EMBL/GenBank/DDBJ whole genome shotgun (WGS) entry which is preliminary data.</text>
</comment>
<proteinExistence type="predicted"/>
<accession>A0A2H0VCN1</accession>
<feature type="transmembrane region" description="Helical" evidence="1">
    <location>
        <begin position="67"/>
        <end position="93"/>
    </location>
</feature>
<keyword evidence="1" id="KW-1133">Transmembrane helix</keyword>
<protein>
    <submittedName>
        <fullName evidence="2">Uncharacterized protein</fullName>
    </submittedName>
</protein>
<dbReference type="EMBL" id="PFAK01000046">
    <property type="protein sequence ID" value="PIR96119.1"/>
    <property type="molecule type" value="Genomic_DNA"/>
</dbReference>
<gene>
    <name evidence="2" type="ORF">COT92_02850</name>
</gene>
<dbReference type="AlphaFoldDB" id="A0A2H0VCN1"/>
<name>A0A2H0VCN1_9BACT</name>
<organism evidence="2 3">
    <name type="scientific">Candidatus Doudnabacteria bacterium CG10_big_fil_rev_8_21_14_0_10_42_18</name>
    <dbReference type="NCBI Taxonomy" id="1974552"/>
    <lineage>
        <taxon>Bacteria</taxon>
        <taxon>Candidatus Doudnaibacteriota</taxon>
    </lineage>
</organism>
<dbReference type="Proteomes" id="UP000230922">
    <property type="component" value="Unassembled WGS sequence"/>
</dbReference>
<evidence type="ECO:0000256" key="1">
    <source>
        <dbReference type="SAM" id="Phobius"/>
    </source>
</evidence>
<keyword evidence="1" id="KW-0472">Membrane</keyword>